<comment type="similarity">
    <text evidence="1">Belongs to the TolB family.</text>
</comment>
<name>A0A1M5KND0_9BACT</name>
<dbReference type="InterPro" id="IPR011659">
    <property type="entry name" value="WD40"/>
</dbReference>
<proteinExistence type="inferred from homology"/>
<protein>
    <submittedName>
        <fullName evidence="2">WD40-like Beta Propeller Repeat</fullName>
    </submittedName>
</protein>
<dbReference type="PANTHER" id="PTHR36842">
    <property type="entry name" value="PROTEIN TOLB HOMOLOG"/>
    <property type="match status" value="1"/>
</dbReference>
<dbReference type="AlphaFoldDB" id="A0A1M5KND0"/>
<dbReference type="InterPro" id="IPR011042">
    <property type="entry name" value="6-blade_b-propeller_TolB-like"/>
</dbReference>
<gene>
    <name evidence="2" type="ORF">SAMN04488109_0733</name>
</gene>
<dbReference type="SUPFAM" id="SSF69304">
    <property type="entry name" value="Tricorn protease N-terminal domain"/>
    <property type="match status" value="1"/>
</dbReference>
<reference evidence="2 3" key="1">
    <citation type="submission" date="2016-11" db="EMBL/GenBank/DDBJ databases">
        <authorList>
            <person name="Jaros S."/>
            <person name="Januszkiewicz K."/>
            <person name="Wedrychowicz H."/>
        </authorList>
    </citation>
    <scope>NUCLEOTIDE SEQUENCE [LARGE SCALE GENOMIC DNA]</scope>
    <source>
        <strain evidence="2 3">DSM 24574</strain>
    </source>
</reference>
<dbReference type="RefSeq" id="WP_073131155.1">
    <property type="nucleotide sequence ID" value="NZ_FQWQ01000001.1"/>
</dbReference>
<dbReference type="OrthoDB" id="9799878at2"/>
<dbReference type="STRING" id="947013.SAMN04488109_0733"/>
<dbReference type="Gene3D" id="2.120.10.30">
    <property type="entry name" value="TolB, C-terminal domain"/>
    <property type="match status" value="1"/>
</dbReference>
<dbReference type="EMBL" id="FQWQ01000001">
    <property type="protein sequence ID" value="SHG54009.1"/>
    <property type="molecule type" value="Genomic_DNA"/>
</dbReference>
<dbReference type="Pfam" id="PF07676">
    <property type="entry name" value="PD40"/>
    <property type="match status" value="1"/>
</dbReference>
<dbReference type="Proteomes" id="UP000184212">
    <property type="component" value="Unassembled WGS sequence"/>
</dbReference>
<keyword evidence="3" id="KW-1185">Reference proteome</keyword>
<dbReference type="PANTHER" id="PTHR36842:SF1">
    <property type="entry name" value="PROTEIN TOLB"/>
    <property type="match status" value="1"/>
</dbReference>
<evidence type="ECO:0000313" key="3">
    <source>
        <dbReference type="Proteomes" id="UP000184212"/>
    </source>
</evidence>
<evidence type="ECO:0000256" key="1">
    <source>
        <dbReference type="ARBA" id="ARBA00009820"/>
    </source>
</evidence>
<sequence>MKRILLSLFIACGCGQLYGQYTTPPAVLETNPTSIKWRQVNTAHFRVLYPIGFDEQAQRVANTLERIHEPEAKSMGSSPRKISIVLQNQSSVSNGFVTILPRHSEFFTLPPQDYNFLGTNDWLNLLMSHEYRHVVQYQHATRGFNRAMYYLFGNTTLAAWAQLAAPQWFWEGDAVATETAFTHSGRGRIPNFGLVFKTNLMEGRTFNYHKQYLRSYKNNIPNHYVLGYHMISYLRRRTNDPDIWGKITGRSWNVPFIPFAFSNAIHNKSGMYVTKLYREMATDLKKEWQQQIDQLQLTPFEKINPRTSQAYTDFLYPQAAGDDGVIAMKRGIGNIEEFVLLKDGHEERIFVPGFINDAGMLSAAHGKIVWSEYGYDPRWGVRNYSLIKIYDRAIGQRRVLAGQHERLSGAAISPDGQTVVAIRSDNDYKNSIVLLDVASGRVMKTLDNPENYFFAMPRWSADGRSIVVLKNTAAGKTISLIDPASGTGTDLLPMSRENVGSPVMQGKYVLFNSPVSGIDNIYALDIETKMRYQVTSSKYAAYNPSVSADGKTLYYSDQNRDGLDVVKAPFDPASWKPYSMQAPPAVKPLYQALADQEHHGGLLDTIPQTQLPVKKYSKLKGIINPYSWGPFVTNNLAQINAGIVSSDILSTTSINVGYLYDINEKTSYWNTGVSYQGLYPIIDVNATTGSRKEEKTDFNNKQKFTWNETGAEVGLRLPFLLTRSKYSRTLTVGNAAGFTKTTNFVNTVSRDNTIVYQGPNRITPVSDSLVFLYKDQLNNGTMYYNRFNLSFTNVLKRSQRDFLYRWGQTLDVDWYSTPFGGDFYGNLFAVRSTLYFPGLAKHHFLYGRVGYQKSYQSIETDVYAFRNRIPRPRGYSYPNDETFGAASVNYALPLWYPDIAFGPLLNIQRIKANFFYDFGQGQGRQYYYKPNSNIVYYSTTDATYQSVGVETTFDFNIMRFLPKFEAGFRTTYRTANKFENSGVLVEFLIGNIGF</sequence>
<accession>A0A1M5KND0</accession>
<evidence type="ECO:0000313" key="2">
    <source>
        <dbReference type="EMBL" id="SHG54009.1"/>
    </source>
</evidence>
<organism evidence="2 3">
    <name type="scientific">Chryseolinea serpens</name>
    <dbReference type="NCBI Taxonomy" id="947013"/>
    <lineage>
        <taxon>Bacteria</taxon>
        <taxon>Pseudomonadati</taxon>
        <taxon>Bacteroidota</taxon>
        <taxon>Cytophagia</taxon>
        <taxon>Cytophagales</taxon>
        <taxon>Fulvivirgaceae</taxon>
        <taxon>Chryseolinea</taxon>
    </lineage>
</organism>